<reference evidence="2 3" key="1">
    <citation type="journal article" date="2023" name="Life. Sci Alliance">
        <title>Evolutionary insights into 3D genome organization and epigenetic landscape of Vigna mungo.</title>
        <authorList>
            <person name="Junaid A."/>
            <person name="Singh B."/>
            <person name="Bhatia S."/>
        </authorList>
    </citation>
    <scope>NUCLEOTIDE SEQUENCE [LARGE SCALE GENOMIC DNA]</scope>
    <source>
        <strain evidence="2">Urdbean</strain>
    </source>
</reference>
<proteinExistence type="predicted"/>
<dbReference type="Proteomes" id="UP001374535">
    <property type="component" value="Chromosome 6"/>
</dbReference>
<evidence type="ECO:0000313" key="3">
    <source>
        <dbReference type="Proteomes" id="UP001374535"/>
    </source>
</evidence>
<feature type="region of interest" description="Disordered" evidence="1">
    <location>
        <begin position="54"/>
        <end position="110"/>
    </location>
</feature>
<evidence type="ECO:0000313" key="2">
    <source>
        <dbReference type="EMBL" id="WVZ07429.1"/>
    </source>
</evidence>
<accession>A0AAQ3RWR4</accession>
<dbReference type="AlphaFoldDB" id="A0AAQ3RWR4"/>
<sequence length="110" mass="11785">MVEIRQILQHLGSQMAVVNRIGLAHAEMMHQAHVASHLDFMTASQYAAFVAWPGDQAPASEGGSAAPHAMEEDGVEQDASQAGTEIIEIDDDDDAEEEGTDVEDSDDSFS</sequence>
<keyword evidence="3" id="KW-1185">Reference proteome</keyword>
<evidence type="ECO:0000256" key="1">
    <source>
        <dbReference type="SAM" id="MobiDB-lite"/>
    </source>
</evidence>
<dbReference type="EMBL" id="CP144695">
    <property type="protein sequence ID" value="WVZ07429.1"/>
    <property type="molecule type" value="Genomic_DNA"/>
</dbReference>
<feature type="compositionally biased region" description="Acidic residues" evidence="1">
    <location>
        <begin position="87"/>
        <end position="110"/>
    </location>
</feature>
<name>A0AAQ3RWR4_VIGMU</name>
<protein>
    <submittedName>
        <fullName evidence="2">Uncharacterized protein</fullName>
    </submittedName>
</protein>
<organism evidence="2 3">
    <name type="scientific">Vigna mungo</name>
    <name type="common">Black gram</name>
    <name type="synonym">Phaseolus mungo</name>
    <dbReference type="NCBI Taxonomy" id="3915"/>
    <lineage>
        <taxon>Eukaryota</taxon>
        <taxon>Viridiplantae</taxon>
        <taxon>Streptophyta</taxon>
        <taxon>Embryophyta</taxon>
        <taxon>Tracheophyta</taxon>
        <taxon>Spermatophyta</taxon>
        <taxon>Magnoliopsida</taxon>
        <taxon>eudicotyledons</taxon>
        <taxon>Gunneridae</taxon>
        <taxon>Pentapetalae</taxon>
        <taxon>rosids</taxon>
        <taxon>fabids</taxon>
        <taxon>Fabales</taxon>
        <taxon>Fabaceae</taxon>
        <taxon>Papilionoideae</taxon>
        <taxon>50 kb inversion clade</taxon>
        <taxon>NPAAA clade</taxon>
        <taxon>indigoferoid/millettioid clade</taxon>
        <taxon>Phaseoleae</taxon>
        <taxon>Vigna</taxon>
    </lineage>
</organism>
<gene>
    <name evidence="2" type="ORF">V8G54_020775</name>
</gene>